<feature type="compositionally biased region" description="Polar residues" evidence="1">
    <location>
        <begin position="321"/>
        <end position="354"/>
    </location>
</feature>
<feature type="compositionally biased region" description="Basic residues" evidence="1">
    <location>
        <begin position="365"/>
        <end position="374"/>
    </location>
</feature>
<gene>
    <name evidence="3" type="ORF">AKO1_006472</name>
</gene>
<feature type="signal peptide" evidence="2">
    <location>
        <begin position="1"/>
        <end position="22"/>
    </location>
</feature>
<dbReference type="EMBL" id="JAOPGA020000118">
    <property type="protein sequence ID" value="KAL0476924.1"/>
    <property type="molecule type" value="Genomic_DNA"/>
</dbReference>
<proteinExistence type="predicted"/>
<feature type="chain" id="PRO_5044002664" evidence="2">
    <location>
        <begin position="23"/>
        <end position="374"/>
    </location>
</feature>
<comment type="caution">
    <text evidence="3">The sequence shown here is derived from an EMBL/GenBank/DDBJ whole genome shotgun (WGS) entry which is preliminary data.</text>
</comment>
<name>A0AAW2YJZ9_9EUKA</name>
<feature type="region of interest" description="Disordered" evidence="1">
    <location>
        <begin position="290"/>
        <end position="374"/>
    </location>
</feature>
<dbReference type="Proteomes" id="UP001431209">
    <property type="component" value="Unassembled WGS sequence"/>
</dbReference>
<protein>
    <submittedName>
        <fullName evidence="3">Uncharacterized protein</fullName>
    </submittedName>
</protein>
<evidence type="ECO:0000256" key="1">
    <source>
        <dbReference type="SAM" id="MobiDB-lite"/>
    </source>
</evidence>
<evidence type="ECO:0000313" key="4">
    <source>
        <dbReference type="Proteomes" id="UP001431209"/>
    </source>
</evidence>
<accession>A0AAW2YJZ9</accession>
<evidence type="ECO:0000256" key="2">
    <source>
        <dbReference type="SAM" id="SignalP"/>
    </source>
</evidence>
<keyword evidence="4" id="KW-1185">Reference proteome</keyword>
<feature type="compositionally biased region" description="Basic and acidic residues" evidence="1">
    <location>
        <begin position="302"/>
        <end position="313"/>
    </location>
</feature>
<organism evidence="3 4">
    <name type="scientific">Acrasis kona</name>
    <dbReference type="NCBI Taxonomy" id="1008807"/>
    <lineage>
        <taxon>Eukaryota</taxon>
        <taxon>Discoba</taxon>
        <taxon>Heterolobosea</taxon>
        <taxon>Tetramitia</taxon>
        <taxon>Eutetramitia</taxon>
        <taxon>Acrasidae</taxon>
        <taxon>Acrasis</taxon>
    </lineage>
</organism>
<reference evidence="3 4" key="1">
    <citation type="submission" date="2024-03" db="EMBL/GenBank/DDBJ databases">
        <title>The Acrasis kona genome and developmental transcriptomes reveal deep origins of eukaryotic multicellular pathways.</title>
        <authorList>
            <person name="Sheikh S."/>
            <person name="Fu C.-J."/>
            <person name="Brown M.W."/>
            <person name="Baldauf S.L."/>
        </authorList>
    </citation>
    <scope>NUCLEOTIDE SEQUENCE [LARGE SCALE GENOMIC DNA]</scope>
    <source>
        <strain evidence="3 4">ATCC MYA-3509</strain>
    </source>
</reference>
<sequence length="374" mass="42771">MHAVSFCLTALVLFMMFGVTFSISVEEYYNFCKGKKNVKITTAKFFNNENINYEEFDSKQRSSNVIAIHANKKYYIKKFGGAVDITSRYQDKEEFFYYFLFQNLGVGPRTHFVHSKVKGSDRISQDDCLYIGTEGVDNIEFTSVITDSTDAARKDKVNAMNKFFEAVFNLYDIGHENTGLIKGEDQFVIIDFSVKTLQEFPGEQKRKKKMSSLTTKLSLPQLQHLRKYYLSIENRVPKAMDEAERTVENFAEQFPNAFLSPPVDLGHYKKIIKDLMNEFGNVVLSYIKQKEEESKGQTQQHQQERGRKTEPRVSPRGVSPDKNTNTSPSRGSSPKRSVSTTRGASPKRTTSNQSPEKKRDASPVRPRRGSSSKR</sequence>
<dbReference type="AlphaFoldDB" id="A0AAW2YJZ9"/>
<evidence type="ECO:0000313" key="3">
    <source>
        <dbReference type="EMBL" id="KAL0476924.1"/>
    </source>
</evidence>
<keyword evidence="2" id="KW-0732">Signal</keyword>